<dbReference type="HOGENOM" id="CLU_2140722_0_0_5"/>
<dbReference type="eggNOG" id="ENOG5032W6B">
    <property type="taxonomic scope" value="Bacteria"/>
</dbReference>
<gene>
    <name evidence="1" type="ordered locus">SL003B_1318</name>
</gene>
<keyword evidence="2" id="KW-1185">Reference proteome</keyword>
<protein>
    <submittedName>
        <fullName evidence="1">Uncharacterized protein</fullName>
    </submittedName>
</protein>
<name>F2J1G4_POLGS</name>
<evidence type="ECO:0000313" key="1">
    <source>
        <dbReference type="EMBL" id="ADZ69746.1"/>
    </source>
</evidence>
<organism evidence="1 2">
    <name type="scientific">Polymorphum gilvum (strain LMG 25793 / CGMCC 1.9160 / SL003B-26A1)</name>
    <dbReference type="NCBI Taxonomy" id="991905"/>
    <lineage>
        <taxon>Bacteria</taxon>
        <taxon>Pseudomonadati</taxon>
        <taxon>Pseudomonadota</taxon>
        <taxon>Alphaproteobacteria</taxon>
        <taxon>Rhodobacterales</taxon>
        <taxon>Paracoccaceae</taxon>
        <taxon>Polymorphum</taxon>
    </lineage>
</organism>
<dbReference type="EMBL" id="CP002568">
    <property type="protein sequence ID" value="ADZ69746.1"/>
    <property type="molecule type" value="Genomic_DNA"/>
</dbReference>
<proteinExistence type="predicted"/>
<dbReference type="KEGG" id="pgv:SL003B_1318"/>
<dbReference type="Proteomes" id="UP000008130">
    <property type="component" value="Chromosome"/>
</dbReference>
<accession>F2J1G4</accession>
<dbReference type="AlphaFoldDB" id="F2J1G4"/>
<sequence length="118" mass="13264">MRILSGDTMNKIVSGSALALLIAATVNASAGQWLFDLENRSEFSVTSFRTQENGQWSDNWLNEIVAPGEVFEMDFGTDEGDCVVRTRIEFTDNTYIDANIDYCDISVITVRNKDVVWK</sequence>
<evidence type="ECO:0000313" key="2">
    <source>
        <dbReference type="Proteomes" id="UP000008130"/>
    </source>
</evidence>
<reference evidence="1 2" key="1">
    <citation type="journal article" date="2011" name="J. Bacteriol.">
        <title>Complete genome sequence of Polymorphum gilvum SL003B-26A1T, a crude oil-degrading bacterium from oil-polluted saline soil.</title>
        <authorList>
            <person name="Li S.G."/>
            <person name="Tang Y.Q."/>
            <person name="Nie Y."/>
            <person name="Cai M."/>
            <person name="Wu X.L."/>
        </authorList>
    </citation>
    <scope>NUCLEOTIDE SEQUENCE [LARGE SCALE GENOMIC DNA]</scope>
    <source>
        <strain evidence="2">LMG 25793 / CGMCC 1.9160 / SL003B-26A1</strain>
    </source>
</reference>